<protein>
    <recommendedName>
        <fullName evidence="3">Prophage helix-turn-helix protein</fullName>
    </recommendedName>
</protein>
<evidence type="ECO:0000313" key="2">
    <source>
        <dbReference type="Proteomes" id="UP000194143"/>
    </source>
</evidence>
<dbReference type="RefSeq" id="WP_001197708.1">
    <property type="nucleotide sequence ID" value="NZ_CP021061.1"/>
</dbReference>
<reference evidence="1 2" key="1">
    <citation type="submission" date="2017-04" db="EMBL/GenBank/DDBJ databases">
        <title>Complete Genome Sequence of Bacillus thuringiensis type Strain ATCC 10792.</title>
        <authorList>
            <person name="Oh D.-H."/>
            <person name="Park B.-J."/>
            <person name="Shuai W."/>
            <person name="Chelliah R."/>
        </authorList>
    </citation>
    <scope>NUCLEOTIDE SEQUENCE [LARGE SCALE GENOMIC DNA]</scope>
    <source>
        <strain evidence="1 2">ATCC 10792</strain>
    </source>
</reference>
<organism evidence="1 2">
    <name type="scientific">Bacillus thuringiensis</name>
    <dbReference type="NCBI Taxonomy" id="1428"/>
    <lineage>
        <taxon>Bacteria</taxon>
        <taxon>Bacillati</taxon>
        <taxon>Bacillota</taxon>
        <taxon>Bacilli</taxon>
        <taxon>Bacillales</taxon>
        <taxon>Bacillaceae</taxon>
        <taxon>Bacillus</taxon>
        <taxon>Bacillus cereus group</taxon>
    </lineage>
</organism>
<dbReference type="EMBL" id="CP021061">
    <property type="protein sequence ID" value="ARP57926.1"/>
    <property type="molecule type" value="Genomic_DNA"/>
</dbReference>
<dbReference type="InterPro" id="IPR047705">
    <property type="entry name" value="AimR-like"/>
</dbReference>
<dbReference type="NCBIfam" id="NF038310">
    <property type="entry name" value="lysogeny_AimR"/>
    <property type="match status" value="1"/>
</dbReference>
<sequence>MQVLLDLNDMQECLKSNGYTNRKLATRFKVTHTTVNSYFKKQGKFDFMHLVDALKLYKPKNVDFRRECIKECIPTLSHKNLKLALEVLDMFGEYDLQDLVIQRIMSFKTNKNKSEEEKKKGNSKTVRINLNLVPLYKTLRERSENTTTPKSFFEKVDKMRKNQKYSDNELVIISVLNTIYSFFDLGNYKMVNEHIQQLLPDILGIKCHTLRDSLLLRIKEMEVFVALHENNLDESRELCFEIINDQSNCYVSTKAVAYCKIGESYVFSDYQNAKEYMEKSLNIIGVPVNKKLEVRREKVLNTLLFLRIYHEKDLHTINPENLDDAEKAFLYVKLGENQKAIKILQALQNTNGYLSSFQLYYMGLAVGGEEGKKYLEMSIESFSKSGDYFYIFLPKTTLKCYN</sequence>
<accession>A0A1W6WMX2</accession>
<gene>
    <name evidence="1" type="ORF">CAB88_12975</name>
</gene>
<dbReference type="Pfam" id="PF22871">
    <property type="entry name" value="AimR"/>
    <property type="match status" value="1"/>
</dbReference>
<dbReference type="AlphaFoldDB" id="A0A1W6WMX2"/>
<name>A0A1W6WMX2_BACTU</name>
<dbReference type="Proteomes" id="UP000194143">
    <property type="component" value="Chromosome"/>
</dbReference>
<proteinExistence type="predicted"/>
<evidence type="ECO:0000313" key="1">
    <source>
        <dbReference type="EMBL" id="ARP57926.1"/>
    </source>
</evidence>
<dbReference type="SMR" id="A0A1W6WMX2"/>
<dbReference type="GeneID" id="67466954"/>
<keyword evidence="2" id="KW-1185">Reference proteome</keyword>
<evidence type="ECO:0008006" key="3">
    <source>
        <dbReference type="Google" id="ProtNLM"/>
    </source>
</evidence>